<dbReference type="Pfam" id="PF13376">
    <property type="entry name" value="OmdA"/>
    <property type="match status" value="1"/>
</dbReference>
<accession>A0A1H4PBZ4</accession>
<dbReference type="EMBL" id="FNTB01000001">
    <property type="protein sequence ID" value="SEC04957.1"/>
    <property type="molecule type" value="Genomic_DNA"/>
</dbReference>
<dbReference type="InterPro" id="IPR016786">
    <property type="entry name" value="YdeI_bac"/>
</dbReference>
<gene>
    <name evidence="2" type="ORF">SAMN05192540_2221</name>
</gene>
<dbReference type="OrthoDB" id="214150at2"/>
<feature type="domain" description="YdhG-like" evidence="1">
    <location>
        <begin position="24"/>
        <end position="113"/>
    </location>
</feature>
<dbReference type="InterPro" id="IPR014922">
    <property type="entry name" value="YdhG-like"/>
</dbReference>
<dbReference type="PIRSF" id="PIRSF021308">
    <property type="entry name" value="UCP021308"/>
    <property type="match status" value="1"/>
</dbReference>
<dbReference type="Pfam" id="PF08818">
    <property type="entry name" value="DUF1801"/>
    <property type="match status" value="1"/>
</dbReference>
<sequence>MDRQEKIDNFYNEEHQYKTGVAILRKLALACKLKETYKWSFPTYTTQDKNVIAICKFKSHFGIWFFNGVFLKDSHKVLENAQEGKTKAMRHWKFSSTSEIDHNVITAYIQEAIVNQKKGLALKVERKPKTKIVIPTHLAIAIEHNDDLKTAFNKLTYSKQKDYAEYIATAKQEKTKLSRLEKIVPLILNGIGLNDKYRR</sequence>
<proteinExistence type="predicted"/>
<organism evidence="2 3">
    <name type="scientific">Maribacter dokdonensis</name>
    <dbReference type="NCBI Taxonomy" id="320912"/>
    <lineage>
        <taxon>Bacteria</taxon>
        <taxon>Pseudomonadati</taxon>
        <taxon>Bacteroidota</taxon>
        <taxon>Flavobacteriia</taxon>
        <taxon>Flavobacteriales</taxon>
        <taxon>Flavobacteriaceae</taxon>
        <taxon>Maribacter</taxon>
    </lineage>
</organism>
<reference evidence="2 3" key="1">
    <citation type="submission" date="2016-10" db="EMBL/GenBank/DDBJ databases">
        <authorList>
            <person name="de Groot N.N."/>
        </authorList>
    </citation>
    <scope>NUCLEOTIDE SEQUENCE [LARGE SCALE GENOMIC DNA]</scope>
    <source>
        <strain evidence="2 3">MAR_2009_71</strain>
    </source>
</reference>
<dbReference type="RefSeq" id="WP_074672670.1">
    <property type="nucleotide sequence ID" value="NZ_FNTB01000001.1"/>
</dbReference>
<protein>
    <submittedName>
        <fullName evidence="2">Uncharacterized conserved protein YdeI, YjbR/CyaY-like superfamily, DUF1801 family</fullName>
    </submittedName>
</protein>
<evidence type="ECO:0000313" key="3">
    <source>
        <dbReference type="Proteomes" id="UP000183038"/>
    </source>
</evidence>
<dbReference type="Proteomes" id="UP000183038">
    <property type="component" value="Unassembled WGS sequence"/>
</dbReference>
<evidence type="ECO:0000259" key="1">
    <source>
        <dbReference type="Pfam" id="PF08818"/>
    </source>
</evidence>
<dbReference type="Gene3D" id="3.90.1150.200">
    <property type="match status" value="1"/>
</dbReference>
<name>A0A1H4PBZ4_9FLAO</name>
<dbReference type="AlphaFoldDB" id="A0A1H4PBZ4"/>
<dbReference type="SUPFAM" id="SSF159888">
    <property type="entry name" value="YdhG-like"/>
    <property type="match status" value="1"/>
</dbReference>
<evidence type="ECO:0000313" key="2">
    <source>
        <dbReference type="EMBL" id="SEC04957.1"/>
    </source>
</evidence>